<reference evidence="6 7" key="1">
    <citation type="journal article" date="2011" name="BMC Genomics">
        <title>Insight into cross-talk between intra-amoebal pathogens.</title>
        <authorList>
            <person name="Gimenez G."/>
            <person name="Bertelli C."/>
            <person name="Moliner C."/>
            <person name="Robert C."/>
            <person name="Raoult D."/>
            <person name="Fournier P.E."/>
            <person name="Greub G."/>
        </authorList>
    </citation>
    <scope>NUCLEOTIDE SEQUENCE [LARGE SCALE GENOMIC DNA]</scope>
    <source>
        <strain evidence="6 7">LLAP12</strain>
    </source>
</reference>
<accession>G9ENQ4</accession>
<dbReference type="RefSeq" id="WP_006870808.1">
    <property type="nucleotide sequence ID" value="NZ_JH413819.1"/>
</dbReference>
<evidence type="ECO:0008006" key="8">
    <source>
        <dbReference type="Google" id="ProtNLM"/>
    </source>
</evidence>
<gene>
    <name evidence="6" type="ORF">LDG_6880</name>
</gene>
<evidence type="ECO:0000313" key="6">
    <source>
        <dbReference type="EMBL" id="EHL31077.1"/>
    </source>
</evidence>
<protein>
    <recommendedName>
        <fullName evidence="8">DoxX family protein</fullName>
    </recommendedName>
</protein>
<dbReference type="InterPro" id="IPR032808">
    <property type="entry name" value="DoxX"/>
</dbReference>
<keyword evidence="2 5" id="KW-0812">Transmembrane</keyword>
<evidence type="ECO:0000256" key="4">
    <source>
        <dbReference type="ARBA" id="ARBA00023136"/>
    </source>
</evidence>
<evidence type="ECO:0000256" key="1">
    <source>
        <dbReference type="ARBA" id="ARBA00004141"/>
    </source>
</evidence>
<name>G9ENQ4_9GAMM</name>
<proteinExistence type="predicted"/>
<keyword evidence="4 5" id="KW-0472">Membrane</keyword>
<dbReference type="eggNOG" id="COG2259">
    <property type="taxonomic scope" value="Bacteria"/>
</dbReference>
<keyword evidence="3 5" id="KW-1133">Transmembrane helix</keyword>
<evidence type="ECO:0000256" key="2">
    <source>
        <dbReference type="ARBA" id="ARBA00022692"/>
    </source>
</evidence>
<feature type="transmembrane region" description="Helical" evidence="5">
    <location>
        <begin position="12"/>
        <end position="31"/>
    </location>
</feature>
<dbReference type="GO" id="GO:0016020">
    <property type="term" value="C:membrane"/>
    <property type="evidence" value="ECO:0007669"/>
    <property type="project" value="UniProtKB-SubCell"/>
</dbReference>
<dbReference type="Pfam" id="PF07681">
    <property type="entry name" value="DoxX"/>
    <property type="match status" value="1"/>
</dbReference>
<dbReference type="STRING" id="658187.LDG_6880"/>
<evidence type="ECO:0000313" key="7">
    <source>
        <dbReference type="Proteomes" id="UP000002770"/>
    </source>
</evidence>
<dbReference type="EMBL" id="JH413819">
    <property type="protein sequence ID" value="EHL31077.1"/>
    <property type="molecule type" value="Genomic_DNA"/>
</dbReference>
<sequence>MSYYAEYIPFLVRAMFAISFIIAAISNVVYYPKKIQVITNRGLLYPAFVFWFGFAMQIIGSLAILLDIYLFYGALILILFTLLASLIFHDFWNEQGDSYRLKMQGLVSNISVLAGLILLAYALGKFTY</sequence>
<dbReference type="InParanoid" id="G9ENQ4"/>
<keyword evidence="7" id="KW-1185">Reference proteome</keyword>
<dbReference type="AlphaFoldDB" id="G9ENQ4"/>
<feature type="transmembrane region" description="Helical" evidence="5">
    <location>
        <begin position="43"/>
        <end position="64"/>
    </location>
</feature>
<evidence type="ECO:0000256" key="5">
    <source>
        <dbReference type="SAM" id="Phobius"/>
    </source>
</evidence>
<feature type="transmembrane region" description="Helical" evidence="5">
    <location>
        <begin position="70"/>
        <end position="92"/>
    </location>
</feature>
<feature type="transmembrane region" description="Helical" evidence="5">
    <location>
        <begin position="104"/>
        <end position="123"/>
    </location>
</feature>
<evidence type="ECO:0000256" key="3">
    <source>
        <dbReference type="ARBA" id="ARBA00022989"/>
    </source>
</evidence>
<comment type="subcellular location">
    <subcellularLocation>
        <location evidence="1">Membrane</location>
        <topology evidence="1">Multi-pass membrane protein</topology>
    </subcellularLocation>
</comment>
<dbReference type="FunCoup" id="G9ENQ4">
    <property type="interactions" value="135"/>
</dbReference>
<dbReference type="HOGENOM" id="CLU_058421_8_1_6"/>
<organism evidence="6 7">
    <name type="scientific">Legionella drancourtii LLAP12</name>
    <dbReference type="NCBI Taxonomy" id="658187"/>
    <lineage>
        <taxon>Bacteria</taxon>
        <taxon>Pseudomonadati</taxon>
        <taxon>Pseudomonadota</taxon>
        <taxon>Gammaproteobacteria</taxon>
        <taxon>Legionellales</taxon>
        <taxon>Legionellaceae</taxon>
        <taxon>Legionella</taxon>
    </lineage>
</organism>
<dbReference type="Proteomes" id="UP000002770">
    <property type="component" value="Unassembled WGS sequence"/>
</dbReference>